<dbReference type="Proteomes" id="UP001501705">
    <property type="component" value="Unassembled WGS sequence"/>
</dbReference>
<evidence type="ECO:0000313" key="1">
    <source>
        <dbReference type="EMBL" id="GAA1607085.1"/>
    </source>
</evidence>
<proteinExistence type="predicted"/>
<keyword evidence="2" id="KW-1185">Reference proteome</keyword>
<sequence length="65" mass="7363">MRSRVVERLVDGGGPVRAGMRSRQARWRVNRVVRGAGRVLVRVRRVLVRVGRLGGVGGWWGWVGW</sequence>
<gene>
    <name evidence="1" type="ORF">GCM10009804_73840</name>
</gene>
<dbReference type="EMBL" id="BAAAPH010000040">
    <property type="protein sequence ID" value="GAA1607085.1"/>
    <property type="molecule type" value="Genomic_DNA"/>
</dbReference>
<reference evidence="1 2" key="1">
    <citation type="journal article" date="2019" name="Int. J. Syst. Evol. Microbiol.">
        <title>The Global Catalogue of Microorganisms (GCM) 10K type strain sequencing project: providing services to taxonomists for standard genome sequencing and annotation.</title>
        <authorList>
            <consortium name="The Broad Institute Genomics Platform"/>
            <consortium name="The Broad Institute Genome Sequencing Center for Infectious Disease"/>
            <person name="Wu L."/>
            <person name="Ma J."/>
        </authorList>
    </citation>
    <scope>NUCLEOTIDE SEQUENCE [LARGE SCALE GENOMIC DNA]</scope>
    <source>
        <strain evidence="1 2">JCM 15572</strain>
    </source>
</reference>
<comment type="caution">
    <text evidence="1">The sequence shown here is derived from an EMBL/GenBank/DDBJ whole genome shotgun (WGS) entry which is preliminary data.</text>
</comment>
<name>A0ABN2EGT7_9ACTN</name>
<protein>
    <submittedName>
        <fullName evidence="1">Uncharacterized protein</fullName>
    </submittedName>
</protein>
<accession>A0ABN2EGT7</accession>
<organism evidence="1 2">
    <name type="scientific">Kribbella hippodromi</name>
    <dbReference type="NCBI Taxonomy" id="434347"/>
    <lineage>
        <taxon>Bacteria</taxon>
        <taxon>Bacillati</taxon>
        <taxon>Actinomycetota</taxon>
        <taxon>Actinomycetes</taxon>
        <taxon>Propionibacteriales</taxon>
        <taxon>Kribbellaceae</taxon>
        <taxon>Kribbella</taxon>
    </lineage>
</organism>
<evidence type="ECO:0000313" key="2">
    <source>
        <dbReference type="Proteomes" id="UP001501705"/>
    </source>
</evidence>